<dbReference type="Gene3D" id="1.10.1740.10">
    <property type="match status" value="1"/>
</dbReference>
<keyword evidence="1" id="KW-0805">Transcription regulation</keyword>
<dbReference type="Pfam" id="PF04542">
    <property type="entry name" value="Sigma70_r2"/>
    <property type="match status" value="1"/>
</dbReference>
<dbReference type="PIRSF" id="PIRSF000770">
    <property type="entry name" value="RNA_pol_sigma-SigE/K"/>
    <property type="match status" value="1"/>
</dbReference>
<evidence type="ECO:0000256" key="1">
    <source>
        <dbReference type="ARBA" id="ARBA00023015"/>
    </source>
</evidence>
<dbReference type="SUPFAM" id="SSF88946">
    <property type="entry name" value="Sigma2 domain of RNA polymerase sigma factors"/>
    <property type="match status" value="1"/>
</dbReference>
<sequence>METSSSSGNASFSGSSAVNAVSAGPWEDFNSGKVAWDAFTHAQQEAIARHFAPKVKYLALRLKARLPQNVELSELISAGTLGLMEAFGKFKPDLNVKFDTYAESRIRGAMLDELRSMDWLPRSLRQRVRLLDETIQRMEGASGKVPTEEELAVETGLDTKEVRQGLEALQSKLCLSLDAIQDTFSGDTVFADGEPYAKTAEQEILERVTSLIDQLTPREKLVLSLYYNDELNMRETAEVMGITEGRVSQLHSQALTRLRREFLSAYGAHAM</sequence>
<dbReference type="InterPro" id="IPR012845">
    <property type="entry name" value="RNA_pol_sigma_FliA_WhiG"/>
</dbReference>
<accession>A0A212IU38</accession>
<keyword evidence="3" id="KW-0238">DNA-binding</keyword>
<evidence type="ECO:0000259" key="5">
    <source>
        <dbReference type="PROSITE" id="PS00716"/>
    </source>
</evidence>
<evidence type="ECO:0000256" key="4">
    <source>
        <dbReference type="ARBA" id="ARBA00023163"/>
    </source>
</evidence>
<gene>
    <name evidence="6" type="primary">fliA</name>
    <name evidence="6" type="ORF">KL86DPRO_10074</name>
</gene>
<reference evidence="6" key="1">
    <citation type="submission" date="2016-04" db="EMBL/GenBank/DDBJ databases">
        <authorList>
            <person name="Evans L.H."/>
            <person name="Alamgir A."/>
            <person name="Owens N."/>
            <person name="Weber N.D."/>
            <person name="Virtaneva K."/>
            <person name="Barbian K."/>
            <person name="Babar A."/>
            <person name="Rosenke K."/>
        </authorList>
    </citation>
    <scope>NUCLEOTIDE SEQUENCE</scope>
    <source>
        <strain evidence="6">86</strain>
    </source>
</reference>
<dbReference type="InterPro" id="IPR007630">
    <property type="entry name" value="RNA_pol_sigma70_r4"/>
</dbReference>
<evidence type="ECO:0000256" key="2">
    <source>
        <dbReference type="ARBA" id="ARBA00023082"/>
    </source>
</evidence>
<dbReference type="Pfam" id="PF04539">
    <property type="entry name" value="Sigma70_r3"/>
    <property type="match status" value="1"/>
</dbReference>
<keyword evidence="6" id="KW-0966">Cell projection</keyword>
<dbReference type="GO" id="GO:0003677">
    <property type="term" value="F:DNA binding"/>
    <property type="evidence" value="ECO:0007669"/>
    <property type="project" value="UniProtKB-KW"/>
</dbReference>
<evidence type="ECO:0000256" key="3">
    <source>
        <dbReference type="ARBA" id="ARBA00023125"/>
    </source>
</evidence>
<dbReference type="InterPro" id="IPR007624">
    <property type="entry name" value="RNA_pol_sigma70_r3"/>
</dbReference>
<name>A0A212IU38_9DELT</name>
<dbReference type="CDD" id="cd06171">
    <property type="entry name" value="Sigma70_r4"/>
    <property type="match status" value="1"/>
</dbReference>
<dbReference type="SUPFAM" id="SSF88659">
    <property type="entry name" value="Sigma3 and sigma4 domains of RNA polymerase sigma factors"/>
    <property type="match status" value="2"/>
</dbReference>
<dbReference type="InterPro" id="IPR000943">
    <property type="entry name" value="RNA_pol_sigma70"/>
</dbReference>
<dbReference type="NCBIfam" id="NF005413">
    <property type="entry name" value="PRK06986.1"/>
    <property type="match status" value="1"/>
</dbReference>
<dbReference type="PANTHER" id="PTHR30385">
    <property type="entry name" value="SIGMA FACTOR F FLAGELLAR"/>
    <property type="match status" value="1"/>
</dbReference>
<protein>
    <submittedName>
        <fullName evidence="6">RNA polymerase sigma factor for flagellar operon</fullName>
    </submittedName>
</protein>
<organism evidence="6">
    <name type="scientific">uncultured delta proteobacterium</name>
    <dbReference type="NCBI Taxonomy" id="34034"/>
    <lineage>
        <taxon>Bacteria</taxon>
        <taxon>Deltaproteobacteria</taxon>
        <taxon>environmental samples</taxon>
    </lineage>
</organism>
<dbReference type="InterPro" id="IPR013325">
    <property type="entry name" value="RNA_pol_sigma_r2"/>
</dbReference>
<dbReference type="EMBL" id="FLUQ01000001">
    <property type="protein sequence ID" value="SBV90711.1"/>
    <property type="molecule type" value="Genomic_DNA"/>
</dbReference>
<dbReference type="GO" id="GO:0006352">
    <property type="term" value="P:DNA-templated transcription initiation"/>
    <property type="evidence" value="ECO:0007669"/>
    <property type="project" value="InterPro"/>
</dbReference>
<dbReference type="InterPro" id="IPR013324">
    <property type="entry name" value="RNA_pol_sigma_r3/r4-like"/>
</dbReference>
<dbReference type="PROSITE" id="PS00716">
    <property type="entry name" value="SIGMA70_2"/>
    <property type="match status" value="1"/>
</dbReference>
<evidence type="ECO:0000313" key="6">
    <source>
        <dbReference type="EMBL" id="SBV90711.1"/>
    </source>
</evidence>
<dbReference type="Gene3D" id="1.20.140.160">
    <property type="match status" value="1"/>
</dbReference>
<dbReference type="PRINTS" id="PR00046">
    <property type="entry name" value="SIGMA70FCT"/>
</dbReference>
<dbReference type="Pfam" id="PF04545">
    <property type="entry name" value="Sigma70_r4"/>
    <property type="match status" value="1"/>
</dbReference>
<keyword evidence="6" id="KW-0282">Flagellum</keyword>
<dbReference type="InterPro" id="IPR014284">
    <property type="entry name" value="RNA_pol_sigma-70_dom"/>
</dbReference>
<proteinExistence type="predicted"/>
<keyword evidence="4" id="KW-0804">Transcription</keyword>
<dbReference type="AlphaFoldDB" id="A0A212IU38"/>
<dbReference type="GO" id="GO:0003899">
    <property type="term" value="F:DNA-directed RNA polymerase activity"/>
    <property type="evidence" value="ECO:0007669"/>
    <property type="project" value="InterPro"/>
</dbReference>
<dbReference type="PANTHER" id="PTHR30385:SF7">
    <property type="entry name" value="RNA POLYMERASE SIGMA FACTOR FLIA"/>
    <property type="match status" value="1"/>
</dbReference>
<keyword evidence="6" id="KW-0969">Cilium</keyword>
<feature type="domain" description="RNA polymerase sigma-70" evidence="5">
    <location>
        <begin position="232"/>
        <end position="258"/>
    </location>
</feature>
<dbReference type="InterPro" id="IPR007627">
    <property type="entry name" value="RNA_pol_sigma70_r2"/>
</dbReference>
<dbReference type="GO" id="GO:0016987">
    <property type="term" value="F:sigma factor activity"/>
    <property type="evidence" value="ECO:0007669"/>
    <property type="project" value="UniProtKB-KW"/>
</dbReference>
<keyword evidence="2" id="KW-0731">Sigma factor</keyword>
<dbReference type="NCBIfam" id="TIGR02479">
    <property type="entry name" value="FliA_WhiG"/>
    <property type="match status" value="1"/>
</dbReference>
<dbReference type="NCBIfam" id="TIGR02937">
    <property type="entry name" value="sigma70-ECF"/>
    <property type="match status" value="1"/>
</dbReference>